<organism evidence="2 3">
    <name type="scientific">Bacillus cereus</name>
    <dbReference type="NCBI Taxonomy" id="1396"/>
    <lineage>
        <taxon>Bacteria</taxon>
        <taxon>Bacillati</taxon>
        <taxon>Bacillota</taxon>
        <taxon>Bacilli</taxon>
        <taxon>Bacillales</taxon>
        <taxon>Bacillaceae</taxon>
        <taxon>Bacillus</taxon>
        <taxon>Bacillus cereus group</taxon>
    </lineage>
</organism>
<dbReference type="EMBL" id="WBPI01000023">
    <property type="protein sequence ID" value="KAB2447029.1"/>
    <property type="molecule type" value="Genomic_DNA"/>
</dbReference>
<dbReference type="Pfam" id="PF18733">
    <property type="entry name" value="HEPN_LA2681"/>
    <property type="match status" value="1"/>
</dbReference>
<dbReference type="InterPro" id="IPR040826">
    <property type="entry name" value="HEPN_LA2681"/>
</dbReference>
<protein>
    <recommendedName>
        <fullName evidence="1">LA2681-like HEPN domain-containing protein</fullName>
    </recommendedName>
</protein>
<dbReference type="AlphaFoldDB" id="A0AAN5XKC0"/>
<comment type="caution">
    <text evidence="2">The sequence shown here is derived from an EMBL/GenBank/DDBJ whole genome shotgun (WGS) entry which is preliminary data.</text>
</comment>
<gene>
    <name evidence="2" type="ORF">F8165_26025</name>
</gene>
<evidence type="ECO:0000313" key="2">
    <source>
        <dbReference type="EMBL" id="KAB2447029.1"/>
    </source>
</evidence>
<dbReference type="SUPFAM" id="SSF48452">
    <property type="entry name" value="TPR-like"/>
    <property type="match status" value="1"/>
</dbReference>
<dbReference type="RefSeq" id="WP_151527279.1">
    <property type="nucleotide sequence ID" value="NZ_JBNTLZ010000002.1"/>
</dbReference>
<evidence type="ECO:0000313" key="3">
    <source>
        <dbReference type="Proteomes" id="UP000461739"/>
    </source>
</evidence>
<sequence>MNEQLMAELHDIGLLVDKLDEHFLSNKTSIDKDGLNYISTIEEKFRAINLEKIDNHLKVVYLYTKANYKAILQRMADTNFEVIHDGSILVKQYIDYDDFVFKNYALRIKAYREAIRLSQLSKELNHFFVSQIYVNLSNVYVEMGRIVESIEELKKVEHLVDHFPMARGNLAIKHMSLAERITNRTVMRFLIEKGLAELEDVCTSATPDVIPVDALQRFQEWERYMENVVDTYLSDDEPWSEKNDVDDVYKGWSAEKNLALNYVNIIYKKGNIDDVHMINMGVGYFNNESNMEYYSWFNTIKQEYNISRYFLYQIDSMRDDMTVHESQRYNTLINTLDYPAVGYRTELLKTSLKTAFSVLDKIGLFCCKFHKQNIRVQQIDFHKWYKEIELDVALRSPFNALYWLSKDLDFKHGDMRVIRLLRNCIEHRYIRALESYDIPLGEELADNSKYEYTVSYSDLECATYETLRLVRRAIFYMANGFNVEYNRVYYGDSQDKLFIPLLLDTYDDEWKN</sequence>
<dbReference type="Gene3D" id="1.25.40.10">
    <property type="entry name" value="Tetratricopeptide repeat domain"/>
    <property type="match status" value="1"/>
</dbReference>
<accession>A0AAN5XKC0</accession>
<dbReference type="InterPro" id="IPR011990">
    <property type="entry name" value="TPR-like_helical_dom_sf"/>
</dbReference>
<feature type="domain" description="LA2681-like HEPN" evidence="1">
    <location>
        <begin position="289"/>
        <end position="478"/>
    </location>
</feature>
<reference evidence="2 3" key="1">
    <citation type="submission" date="2019-10" db="EMBL/GenBank/DDBJ databases">
        <title>Bacillus from the desert of Cuatro Cinegas, Coahuila.</title>
        <authorList>
            <person name="Olmedo-Alvarez G."/>
            <person name="Saldana S."/>
            <person name="Barcelo D."/>
        </authorList>
    </citation>
    <scope>NUCLEOTIDE SEQUENCE [LARGE SCALE GENOMIC DNA]</scope>
    <source>
        <strain evidence="2 3">CH316_11T</strain>
    </source>
</reference>
<dbReference type="Proteomes" id="UP000461739">
    <property type="component" value="Unassembled WGS sequence"/>
</dbReference>
<proteinExistence type="predicted"/>
<evidence type="ECO:0000259" key="1">
    <source>
        <dbReference type="Pfam" id="PF18733"/>
    </source>
</evidence>
<name>A0AAN5XKC0_BACCE</name>